<comment type="caution">
    <text evidence="1">The sequence shown here is derived from an EMBL/GenBank/DDBJ whole genome shotgun (WGS) entry which is preliminary data.</text>
</comment>
<dbReference type="Proteomes" id="UP000037510">
    <property type="component" value="Unassembled WGS sequence"/>
</dbReference>
<dbReference type="STRING" id="104452.A0A0L7LND2"/>
<name>A0A0L7LND2_OPEBR</name>
<dbReference type="PANTHER" id="PTHR19229">
    <property type="entry name" value="ATP-BINDING CASSETTE TRANSPORTER SUBFAMILY A ABCA"/>
    <property type="match status" value="1"/>
</dbReference>
<sequence>FFGLDDFQTGNDNLKLLLTLRGLDQRDVDNEVKTWIDIVGDSGAPLTLLDEPTAGVDVAARRRVWSALRRALRAQRSVMEALCSRIGIMSGGVLRALGTPAELRARHAQGHAVKLKKTFPALIEDYSVTETTLEEVFLSFAKDYHSNRQSENTPNAVV</sequence>
<dbReference type="EMBL" id="JTDY01000489">
    <property type="protein sequence ID" value="KOB76945.1"/>
    <property type="molecule type" value="Genomic_DNA"/>
</dbReference>
<dbReference type="InterPro" id="IPR026082">
    <property type="entry name" value="ABCA"/>
</dbReference>
<dbReference type="GO" id="GO:0140359">
    <property type="term" value="F:ABC-type transporter activity"/>
    <property type="evidence" value="ECO:0007669"/>
    <property type="project" value="InterPro"/>
</dbReference>
<dbReference type="GO" id="GO:0005524">
    <property type="term" value="F:ATP binding"/>
    <property type="evidence" value="ECO:0007669"/>
    <property type="project" value="UniProtKB-KW"/>
</dbReference>
<keyword evidence="1" id="KW-0547">Nucleotide-binding</keyword>
<keyword evidence="2" id="KW-1185">Reference proteome</keyword>
<keyword evidence="1" id="KW-0067">ATP-binding</keyword>
<dbReference type="SUPFAM" id="SSF52540">
    <property type="entry name" value="P-loop containing nucleoside triphosphate hydrolases"/>
    <property type="match status" value="1"/>
</dbReference>
<dbReference type="GO" id="GO:0005319">
    <property type="term" value="F:lipid transporter activity"/>
    <property type="evidence" value="ECO:0007669"/>
    <property type="project" value="TreeGrafter"/>
</dbReference>
<dbReference type="Gene3D" id="3.40.50.300">
    <property type="entry name" value="P-loop containing nucleotide triphosphate hydrolases"/>
    <property type="match status" value="1"/>
</dbReference>
<dbReference type="GO" id="GO:0016020">
    <property type="term" value="C:membrane"/>
    <property type="evidence" value="ECO:0007669"/>
    <property type="project" value="InterPro"/>
</dbReference>
<evidence type="ECO:0000313" key="1">
    <source>
        <dbReference type="EMBL" id="KOB76945.1"/>
    </source>
</evidence>
<organism evidence="1 2">
    <name type="scientific">Operophtera brumata</name>
    <name type="common">Winter moth</name>
    <name type="synonym">Phalaena brumata</name>
    <dbReference type="NCBI Taxonomy" id="104452"/>
    <lineage>
        <taxon>Eukaryota</taxon>
        <taxon>Metazoa</taxon>
        <taxon>Ecdysozoa</taxon>
        <taxon>Arthropoda</taxon>
        <taxon>Hexapoda</taxon>
        <taxon>Insecta</taxon>
        <taxon>Pterygota</taxon>
        <taxon>Neoptera</taxon>
        <taxon>Endopterygota</taxon>
        <taxon>Lepidoptera</taxon>
        <taxon>Glossata</taxon>
        <taxon>Ditrysia</taxon>
        <taxon>Geometroidea</taxon>
        <taxon>Geometridae</taxon>
        <taxon>Larentiinae</taxon>
        <taxon>Operophtera</taxon>
    </lineage>
</organism>
<dbReference type="AlphaFoldDB" id="A0A0L7LND2"/>
<reference evidence="1 2" key="1">
    <citation type="journal article" date="2015" name="Genome Biol. Evol.">
        <title>The genome of winter moth (Operophtera brumata) provides a genomic perspective on sexual dimorphism and phenology.</title>
        <authorList>
            <person name="Derks M.F."/>
            <person name="Smit S."/>
            <person name="Salis L."/>
            <person name="Schijlen E."/>
            <person name="Bossers A."/>
            <person name="Mateman C."/>
            <person name="Pijl A.S."/>
            <person name="de Ridder D."/>
            <person name="Groenen M.A."/>
            <person name="Visser M.E."/>
            <person name="Megens H.J."/>
        </authorList>
    </citation>
    <scope>NUCLEOTIDE SEQUENCE [LARGE SCALE GENOMIC DNA]</scope>
    <source>
        <strain evidence="1">WM2013NL</strain>
        <tissue evidence="1">Head and thorax</tissue>
    </source>
</reference>
<feature type="non-terminal residue" evidence="1">
    <location>
        <position position="1"/>
    </location>
</feature>
<dbReference type="PANTHER" id="PTHR19229:SF250">
    <property type="entry name" value="ABC TRANSPORTER DOMAIN-CONTAINING PROTEIN-RELATED"/>
    <property type="match status" value="1"/>
</dbReference>
<dbReference type="InterPro" id="IPR027417">
    <property type="entry name" value="P-loop_NTPase"/>
</dbReference>
<evidence type="ECO:0000313" key="2">
    <source>
        <dbReference type="Proteomes" id="UP000037510"/>
    </source>
</evidence>
<protein>
    <submittedName>
        <fullName evidence="1">Putative ATP-binding cassette sub-family A member 3</fullName>
    </submittedName>
</protein>
<proteinExistence type="predicted"/>
<gene>
    <name evidence="1" type="ORF">OBRU01_04871</name>
</gene>
<accession>A0A0L7LND2</accession>